<sequence length="803" mass="91282">MAHHHGEDFDVVIDGQSVLGALGPDLANGGGQTADAERYKLKRGQIVKVDRVLVSIKSANVRSLPSDFNEADPTPLDVVERAREYVAVTRYFGNEEVPFCLELYKSLIVPAISTESPPSSIACSIPLDRKFVGVNLFSSLDKSLALWTPDMKGRKKNNRTMIYILRFRSPSTSIAWYGFLRGVLGGKIAKDIILQVPDLEASLKIGIPWDDIREHNMRILLEAQENEDAGANHAQDVTSPRRTVLDITEYTIQTALDILEKVPEYAETVRYWRERERLGLAWRRYDRIEWLHDVTEQHIYAAWALRKTHELELRPQVHYATFSPLPKPRAAQSVAEPPPIEGFLIRLTQHSGNTTRLGRLFYKQFYFMCHDNMLLFGKPHHATPPAFEKPFSLTEGSGTRTFIHEFTPYPMKEGKIEWLDGTRVRDTHKLKELDDIALSEVYRRLYQILTSSGFIDLCDVVEVRKVERNANIDSNIGVGDGVNFNNSGRNDNSNYEDGVVTEFDDDRVFELVLKSGLVVRLQAFNKITRDEWISRLDELRIYWQARLEADARALTRLKADNLEQLHIDEEMESHIGEAASKWEALRGIADPQIYNVCPLSFCRSITMKGPLFFKLRKQASFKLNYIVICHGHLLIYEEQSRTTSGVEVPKIYRKKRDVIPLKECYAYSGILTEADLMQHNNSFNVSAAPGMFSMPRIYADGTTASDDEFSRCFVLWRANAAAELAPRDASAAFDKQFRKKSKAAAGVASDSGDRFYSINRLGVSGTPLMFMARSRMEKEMWVSVITDEIGRVQEKSVSHHVVS</sequence>
<dbReference type="PANTHER" id="PTHR28076:SF1">
    <property type="entry name" value="PROSPORE MEMBRANE ADAPTER PROTEIN SPO71"/>
    <property type="match status" value="1"/>
</dbReference>
<dbReference type="Pfam" id="PF23207">
    <property type="entry name" value="PH_SPO71"/>
    <property type="match status" value="1"/>
</dbReference>
<dbReference type="Pfam" id="PF15404">
    <property type="entry name" value="PH_4"/>
    <property type="match status" value="1"/>
</dbReference>
<dbReference type="EMBL" id="JBBJBU010000009">
    <property type="protein sequence ID" value="KAK7204104.1"/>
    <property type="molecule type" value="Genomic_DNA"/>
</dbReference>
<reference evidence="2 3" key="1">
    <citation type="submission" date="2024-03" db="EMBL/GenBank/DDBJ databases">
        <title>Genome-scale model development and genomic sequencing of the oleaginous clade Lipomyces.</title>
        <authorList>
            <consortium name="Lawrence Berkeley National Laboratory"/>
            <person name="Czajka J.J."/>
            <person name="Han Y."/>
            <person name="Kim J."/>
            <person name="Mondo S.J."/>
            <person name="Hofstad B.A."/>
            <person name="Robles A."/>
            <person name="Haridas S."/>
            <person name="Riley R."/>
            <person name="LaButti K."/>
            <person name="Pangilinan J."/>
            <person name="Andreopoulos W."/>
            <person name="Lipzen A."/>
            <person name="Yan J."/>
            <person name="Wang M."/>
            <person name="Ng V."/>
            <person name="Grigoriev I.V."/>
            <person name="Spatafora J.W."/>
            <person name="Magnuson J.K."/>
            <person name="Baker S.E."/>
            <person name="Pomraning K.R."/>
        </authorList>
    </citation>
    <scope>NUCLEOTIDE SEQUENCE [LARGE SCALE GENOMIC DNA]</scope>
    <source>
        <strain evidence="2 3">Phaff 52-87</strain>
    </source>
</reference>
<dbReference type="PANTHER" id="PTHR28076">
    <property type="entry name" value="SPORULATION-SPECIFIC PROTEIN 71"/>
    <property type="match status" value="1"/>
</dbReference>
<dbReference type="InterPro" id="IPR040345">
    <property type="entry name" value="Mug56/Spo71"/>
</dbReference>
<accession>A0ABR1F2N3</accession>
<dbReference type="GeneID" id="90035999"/>
<dbReference type="Proteomes" id="UP001498771">
    <property type="component" value="Unassembled WGS sequence"/>
</dbReference>
<dbReference type="InterPro" id="IPR039486">
    <property type="entry name" value="Mug56/Spo71_PH"/>
</dbReference>
<evidence type="ECO:0000259" key="1">
    <source>
        <dbReference type="SMART" id="SM00233"/>
    </source>
</evidence>
<gene>
    <name evidence="2" type="ORF">BZA70DRAFT_239973</name>
</gene>
<organism evidence="2 3">
    <name type="scientific">Myxozyma melibiosi</name>
    <dbReference type="NCBI Taxonomy" id="54550"/>
    <lineage>
        <taxon>Eukaryota</taxon>
        <taxon>Fungi</taxon>
        <taxon>Dikarya</taxon>
        <taxon>Ascomycota</taxon>
        <taxon>Saccharomycotina</taxon>
        <taxon>Lipomycetes</taxon>
        <taxon>Lipomycetales</taxon>
        <taxon>Lipomycetaceae</taxon>
        <taxon>Myxozyma</taxon>
    </lineage>
</organism>
<comment type="caution">
    <text evidence="2">The sequence shown here is derived from an EMBL/GenBank/DDBJ whole genome shotgun (WGS) entry which is preliminary data.</text>
</comment>
<dbReference type="InterPro" id="IPR001849">
    <property type="entry name" value="PH_domain"/>
</dbReference>
<proteinExistence type="predicted"/>
<dbReference type="RefSeq" id="XP_064767137.1">
    <property type="nucleotide sequence ID" value="XM_064910487.1"/>
</dbReference>
<dbReference type="InterPro" id="IPR057379">
    <property type="entry name" value="PH_SPO71"/>
</dbReference>
<evidence type="ECO:0000313" key="3">
    <source>
        <dbReference type="Proteomes" id="UP001498771"/>
    </source>
</evidence>
<protein>
    <submittedName>
        <fullName evidence="2">Pleckstrin homology domain-containing protein</fullName>
    </submittedName>
</protein>
<dbReference type="SUPFAM" id="SSF50729">
    <property type="entry name" value="PH domain-like"/>
    <property type="match status" value="2"/>
</dbReference>
<keyword evidence="3" id="KW-1185">Reference proteome</keyword>
<feature type="domain" description="PH" evidence="1">
    <location>
        <begin position="605"/>
        <end position="792"/>
    </location>
</feature>
<name>A0ABR1F2N3_9ASCO</name>
<dbReference type="SMART" id="SM00233">
    <property type="entry name" value="PH"/>
    <property type="match status" value="2"/>
</dbReference>
<evidence type="ECO:0000313" key="2">
    <source>
        <dbReference type="EMBL" id="KAK7204104.1"/>
    </source>
</evidence>
<feature type="domain" description="PH" evidence="1">
    <location>
        <begin position="338"/>
        <end position="543"/>
    </location>
</feature>